<accession>A0ABQ8CN68</accession>
<dbReference type="EMBL" id="JAGKQM010000007">
    <property type="protein sequence ID" value="KAH0918498.1"/>
    <property type="molecule type" value="Genomic_DNA"/>
</dbReference>
<evidence type="ECO:0000313" key="1">
    <source>
        <dbReference type="EMBL" id="KAH0918498.1"/>
    </source>
</evidence>
<dbReference type="Proteomes" id="UP000824890">
    <property type="component" value="Unassembled WGS sequence"/>
</dbReference>
<evidence type="ECO:0000313" key="2">
    <source>
        <dbReference type="Proteomes" id="UP000824890"/>
    </source>
</evidence>
<comment type="caution">
    <text evidence="1">The sequence shown here is derived from an EMBL/GenBank/DDBJ whole genome shotgun (WGS) entry which is preliminary data.</text>
</comment>
<protein>
    <submittedName>
        <fullName evidence="1">Uncharacterized protein</fullName>
    </submittedName>
</protein>
<organism evidence="1 2">
    <name type="scientific">Brassica napus</name>
    <name type="common">Rape</name>
    <dbReference type="NCBI Taxonomy" id="3708"/>
    <lineage>
        <taxon>Eukaryota</taxon>
        <taxon>Viridiplantae</taxon>
        <taxon>Streptophyta</taxon>
        <taxon>Embryophyta</taxon>
        <taxon>Tracheophyta</taxon>
        <taxon>Spermatophyta</taxon>
        <taxon>Magnoliopsida</taxon>
        <taxon>eudicotyledons</taxon>
        <taxon>Gunneridae</taxon>
        <taxon>Pentapetalae</taxon>
        <taxon>rosids</taxon>
        <taxon>malvids</taxon>
        <taxon>Brassicales</taxon>
        <taxon>Brassicaceae</taxon>
        <taxon>Brassiceae</taxon>
        <taxon>Brassica</taxon>
    </lineage>
</organism>
<proteinExistence type="predicted"/>
<keyword evidence="2" id="KW-1185">Reference proteome</keyword>
<reference evidence="1 2" key="1">
    <citation type="submission" date="2021-05" db="EMBL/GenBank/DDBJ databases">
        <title>Genome Assembly of Synthetic Allotetraploid Brassica napus Reveals Homoeologous Exchanges between Subgenomes.</title>
        <authorList>
            <person name="Davis J.T."/>
        </authorList>
    </citation>
    <scope>NUCLEOTIDE SEQUENCE [LARGE SCALE GENOMIC DNA]</scope>
    <source>
        <strain evidence="2">cv. Da-Ae</strain>
        <tissue evidence="1">Seedling</tissue>
    </source>
</reference>
<gene>
    <name evidence="1" type="ORF">HID58_026158</name>
</gene>
<name>A0ABQ8CN68_BRANA</name>
<sequence>MVHGGAIPGGGDSHSSVVVGFLREVEALLCSAAAGSVFREGEAYIALPSPYSFRRVEATVALCCRLGTRRNIGCLEVKGWFGFCSCRLGETGDTLDEIFEEDKPLRGSSPTREAFRSGEDQVEAVCDACRSEGVDASTCSATCFLDALSPAGVVRI</sequence>